<keyword evidence="3" id="KW-1185">Reference proteome</keyword>
<evidence type="ECO:0000313" key="3">
    <source>
        <dbReference type="Proteomes" id="UP001333110"/>
    </source>
</evidence>
<sequence>MIALPKTASNHHITHQSFSVGEQEIQRGTFPRWLTHQLRQDLRSKKGHRETINYSRTGDTLLPAKKAFKISVLEGERGNMPKAKFSGEACEAVKPASLCDAQNAVNMDKGSHYSYHCSDRFQGQLSRSLLEQKTSRGIWEPTSICRNPLHPWVLVATFMQYKYPCASETYWRDKCPSHCLIRGQVCLQLLELLLCIGSCLSLALVMPPEQPELWSALMSWCYKRSFITIQYRKGMDLLEQVQRRATKIIRGVEHLSYEERLREVGLFSLEKRRSRSNGFKLKDGRFRLDIRKKFFTVRVVKHWNRLSREVLNAPSLETFKVRLDRALRNPI</sequence>
<accession>A0AAN7NT85</accession>
<comment type="caution">
    <text evidence="2">The sequence shown here is derived from an EMBL/GenBank/DDBJ whole genome shotgun (WGS) entry which is preliminary data.</text>
</comment>
<evidence type="ECO:0000313" key="2">
    <source>
        <dbReference type="EMBL" id="KAK4831044.1"/>
    </source>
</evidence>
<dbReference type="Proteomes" id="UP001333110">
    <property type="component" value="Unassembled WGS sequence"/>
</dbReference>
<evidence type="ECO:0000256" key="1">
    <source>
        <dbReference type="SAM" id="MobiDB-lite"/>
    </source>
</evidence>
<gene>
    <name evidence="2" type="ORF">QYF61_014976</name>
</gene>
<protein>
    <submittedName>
        <fullName evidence="2">Uncharacterized protein</fullName>
    </submittedName>
</protein>
<organism evidence="2 3">
    <name type="scientific">Mycteria americana</name>
    <name type="common">Wood stork</name>
    <dbReference type="NCBI Taxonomy" id="33587"/>
    <lineage>
        <taxon>Eukaryota</taxon>
        <taxon>Metazoa</taxon>
        <taxon>Chordata</taxon>
        <taxon>Craniata</taxon>
        <taxon>Vertebrata</taxon>
        <taxon>Euteleostomi</taxon>
        <taxon>Archelosauria</taxon>
        <taxon>Archosauria</taxon>
        <taxon>Dinosauria</taxon>
        <taxon>Saurischia</taxon>
        <taxon>Theropoda</taxon>
        <taxon>Coelurosauria</taxon>
        <taxon>Aves</taxon>
        <taxon>Neognathae</taxon>
        <taxon>Neoaves</taxon>
        <taxon>Aequornithes</taxon>
        <taxon>Ciconiiformes</taxon>
        <taxon>Ciconiidae</taxon>
        <taxon>Mycteria</taxon>
    </lineage>
</organism>
<feature type="compositionally biased region" description="Polar residues" evidence="1">
    <location>
        <begin position="7"/>
        <end position="20"/>
    </location>
</feature>
<feature type="region of interest" description="Disordered" evidence="1">
    <location>
        <begin position="1"/>
        <end position="21"/>
    </location>
</feature>
<dbReference type="AlphaFoldDB" id="A0AAN7NT85"/>
<dbReference type="EMBL" id="JAUNZN010000001">
    <property type="protein sequence ID" value="KAK4831044.1"/>
    <property type="molecule type" value="Genomic_DNA"/>
</dbReference>
<name>A0AAN7NT85_MYCAM</name>
<reference evidence="2 3" key="1">
    <citation type="journal article" date="2023" name="J. Hered.">
        <title>Chromosome-level genome of the wood stork (Mycteria americana) provides insight into avian chromosome evolution.</title>
        <authorList>
            <person name="Flamio R. Jr."/>
            <person name="Ramstad K.M."/>
        </authorList>
    </citation>
    <scope>NUCLEOTIDE SEQUENCE [LARGE SCALE GENOMIC DNA]</scope>
    <source>
        <strain evidence="2">JAX WOST 10</strain>
    </source>
</reference>
<proteinExistence type="predicted"/>